<dbReference type="AlphaFoldDB" id="A0A645DJF1"/>
<proteinExistence type="predicted"/>
<organism evidence="1">
    <name type="scientific">bioreactor metagenome</name>
    <dbReference type="NCBI Taxonomy" id="1076179"/>
    <lineage>
        <taxon>unclassified sequences</taxon>
        <taxon>metagenomes</taxon>
        <taxon>ecological metagenomes</taxon>
    </lineage>
</organism>
<dbReference type="EMBL" id="VSSQ01036858">
    <property type="protein sequence ID" value="MPM89436.1"/>
    <property type="molecule type" value="Genomic_DNA"/>
</dbReference>
<evidence type="ECO:0000313" key="1">
    <source>
        <dbReference type="EMBL" id="MPM89436.1"/>
    </source>
</evidence>
<sequence length="115" mass="12315">MNAVLRCLQDQGRAQVASVVDVLKQDVDCLVLIGAQAAHVDVGFRAAIAIAPVVVHNPLAQRAIGSLLVRSDQGGVDRHASRIDVFREAVGGNLPRHFGDEFGIHRILGKLAFDD</sequence>
<gene>
    <name evidence="1" type="ORF">SDC9_136545</name>
</gene>
<name>A0A645DJF1_9ZZZZ</name>
<accession>A0A645DJF1</accession>
<protein>
    <submittedName>
        <fullName evidence="1">Uncharacterized protein</fullName>
    </submittedName>
</protein>
<comment type="caution">
    <text evidence="1">The sequence shown here is derived from an EMBL/GenBank/DDBJ whole genome shotgun (WGS) entry which is preliminary data.</text>
</comment>
<reference evidence="1" key="1">
    <citation type="submission" date="2019-08" db="EMBL/GenBank/DDBJ databases">
        <authorList>
            <person name="Kucharzyk K."/>
            <person name="Murdoch R.W."/>
            <person name="Higgins S."/>
            <person name="Loffler F."/>
        </authorList>
    </citation>
    <scope>NUCLEOTIDE SEQUENCE</scope>
</reference>